<dbReference type="AlphaFoldDB" id="A0A8T2RNT9"/>
<evidence type="ECO:0000256" key="1">
    <source>
        <dbReference type="SAM" id="SignalP"/>
    </source>
</evidence>
<name>A0A8T2RNT9_CERRI</name>
<feature type="chain" id="PRO_5036275844" evidence="1">
    <location>
        <begin position="21"/>
        <end position="54"/>
    </location>
</feature>
<comment type="caution">
    <text evidence="2">The sequence shown here is derived from an EMBL/GenBank/DDBJ whole genome shotgun (WGS) entry which is preliminary data.</text>
</comment>
<gene>
    <name evidence="2" type="ORF">KP509_25G009900</name>
    <name evidence="3" type="ORF">KP509_25G010000</name>
</gene>
<protein>
    <submittedName>
        <fullName evidence="2">Uncharacterized protein</fullName>
    </submittedName>
</protein>
<evidence type="ECO:0000313" key="4">
    <source>
        <dbReference type="Proteomes" id="UP000825935"/>
    </source>
</evidence>
<dbReference type="Proteomes" id="UP000825935">
    <property type="component" value="Chromosome 25"/>
</dbReference>
<dbReference type="EMBL" id="CM035430">
    <property type="protein sequence ID" value="KAH7297741.1"/>
    <property type="molecule type" value="Genomic_DNA"/>
</dbReference>
<accession>A0A8T2RNT9</accession>
<keyword evidence="1" id="KW-0732">Signal</keyword>
<sequence length="54" mass="6166">MVGIFCFLSSKLCAFVDTFAEIPAYNIFNTYNFSNRRSSLTCDVVFLLERVQSS</sequence>
<proteinExistence type="predicted"/>
<evidence type="ECO:0000313" key="3">
    <source>
        <dbReference type="EMBL" id="KAH7297741.1"/>
    </source>
</evidence>
<reference evidence="2" key="1">
    <citation type="submission" date="2021-08" db="EMBL/GenBank/DDBJ databases">
        <title>WGS assembly of Ceratopteris richardii.</title>
        <authorList>
            <person name="Marchant D.B."/>
            <person name="Chen G."/>
            <person name="Jenkins J."/>
            <person name="Shu S."/>
            <person name="Leebens-Mack J."/>
            <person name="Grimwood J."/>
            <person name="Schmutz J."/>
            <person name="Soltis P."/>
            <person name="Soltis D."/>
            <person name="Chen Z.-H."/>
        </authorList>
    </citation>
    <scope>NUCLEOTIDE SEQUENCE</scope>
    <source>
        <strain evidence="2">Whitten #5841</strain>
        <tissue evidence="2">Leaf</tissue>
    </source>
</reference>
<keyword evidence="4" id="KW-1185">Reference proteome</keyword>
<dbReference type="EMBL" id="CM035430">
    <property type="protein sequence ID" value="KAH7297740.1"/>
    <property type="molecule type" value="Genomic_DNA"/>
</dbReference>
<feature type="signal peptide" evidence="1">
    <location>
        <begin position="1"/>
        <end position="20"/>
    </location>
</feature>
<organism evidence="2 4">
    <name type="scientific">Ceratopteris richardii</name>
    <name type="common">Triangle waterfern</name>
    <dbReference type="NCBI Taxonomy" id="49495"/>
    <lineage>
        <taxon>Eukaryota</taxon>
        <taxon>Viridiplantae</taxon>
        <taxon>Streptophyta</taxon>
        <taxon>Embryophyta</taxon>
        <taxon>Tracheophyta</taxon>
        <taxon>Polypodiopsida</taxon>
        <taxon>Polypodiidae</taxon>
        <taxon>Polypodiales</taxon>
        <taxon>Pteridineae</taxon>
        <taxon>Pteridaceae</taxon>
        <taxon>Parkerioideae</taxon>
        <taxon>Ceratopteris</taxon>
    </lineage>
</organism>
<evidence type="ECO:0000313" key="2">
    <source>
        <dbReference type="EMBL" id="KAH7297740.1"/>
    </source>
</evidence>